<comment type="caution">
    <text evidence="2">The sequence shown here is derived from an EMBL/GenBank/DDBJ whole genome shotgun (WGS) entry which is preliminary data.</text>
</comment>
<dbReference type="RefSeq" id="WP_137013580.1">
    <property type="nucleotide sequence ID" value="NZ_SZPX01000004.1"/>
</dbReference>
<dbReference type="Proteomes" id="UP000309561">
    <property type="component" value="Unassembled WGS sequence"/>
</dbReference>
<evidence type="ECO:0000313" key="3">
    <source>
        <dbReference type="Proteomes" id="UP000309561"/>
    </source>
</evidence>
<protein>
    <submittedName>
        <fullName evidence="2">VWA domain-containing protein</fullName>
    </submittedName>
</protein>
<dbReference type="AlphaFoldDB" id="A0A4U2Z6A1"/>
<dbReference type="InterPro" id="IPR036465">
    <property type="entry name" value="vWFA_dom_sf"/>
</dbReference>
<proteinExistence type="predicted"/>
<dbReference type="SUPFAM" id="SSF53300">
    <property type="entry name" value="vWA-like"/>
    <property type="match status" value="1"/>
</dbReference>
<dbReference type="Gene3D" id="3.40.50.410">
    <property type="entry name" value="von Willebrand factor, type A domain"/>
    <property type="match status" value="1"/>
</dbReference>
<dbReference type="EMBL" id="SZPX01000004">
    <property type="protein sequence ID" value="TKI69738.1"/>
    <property type="molecule type" value="Genomic_DNA"/>
</dbReference>
<accession>A0A4U2Z6A1</accession>
<dbReference type="SMART" id="SM00327">
    <property type="entry name" value="VWA"/>
    <property type="match status" value="1"/>
</dbReference>
<keyword evidence="3" id="KW-1185">Reference proteome</keyword>
<reference evidence="2 3" key="1">
    <citation type="submission" date="2019-04" db="EMBL/GenBank/DDBJ databases">
        <title>Sulfurimonas crateris sp. nov. a facultative anaerobic sulfur-oxidizing chemolithautotrophic bacterium isolated from a terrestrial mud vulcano.</title>
        <authorList>
            <person name="Ratnikova N.M."/>
            <person name="Slobodkin A.I."/>
            <person name="Merkel A.Y."/>
            <person name="Novikov A."/>
            <person name="Bonch-Osmolovskaya E.A."/>
            <person name="Slobodkina G.B."/>
        </authorList>
    </citation>
    <scope>NUCLEOTIDE SEQUENCE [LARGE SCALE GENOMIC DNA]</scope>
    <source>
        <strain evidence="2 3">SN118</strain>
    </source>
</reference>
<dbReference type="CDD" id="cd00198">
    <property type="entry name" value="vWFA"/>
    <property type="match status" value="1"/>
</dbReference>
<name>A0A4U2Z6A1_9BACT</name>
<gene>
    <name evidence="2" type="ORF">FCU45_06675</name>
</gene>
<evidence type="ECO:0000313" key="2">
    <source>
        <dbReference type="EMBL" id="TKI69738.1"/>
    </source>
</evidence>
<sequence length="622" mass="66411">EWTYEVSNAAVQYLGEAQTKVETFTVQSVDGTTHDITITITGTNDTPILNDNFAQVDEAALTIGTSSISDAETASGNLLSDDILPTGAVLSGVSIADGTTAVGTDTITVTTAEGNELIVDIATGDYTYTLINPVDHSVSENATDIFTYSVTDSLGVTQSANLIVTIADDAPIINNTTSINVSSPDAVNTNIVFTLDVSGSMDDIVTGTTTRFDIAKQALLDTINAYSKQGDVNVNLTLFNGGAVSLGWKNETEILDYLSKLTMNHSTNTVLYDGSTITGLTSVYTNYEAALETTSLTYNTGLPVADNTVAYFISDGAPTVENNEGKDVKRNVGTDSESGWLDTPYVTNWTTFIDSNNIDLNVIGIGDNLSTYYLDLVQVQDGKSAIVVSDATQLSDTITSNIEIVEGSLYSLDGSVGISFGADGGNISELTYNNILYTYDAGNPKQEITLSEGTMELDFDTGDYIYTSTVSSGNYLSEEFNITVVDNDGDSHTDVLNLKIVNDTITFESATDVDAGAGYDILVVESSIDFSLVTNEIKNIEEIHLGDGVQDISLSLNDVMSITDEDNILYVTGDTEDSVSLKTTDNWSASANQSQAGFNEYTSTQDTTVKLQIQDDIEVKYS</sequence>
<feature type="domain" description="VWFA" evidence="1">
    <location>
        <begin position="190"/>
        <end position="402"/>
    </location>
</feature>
<feature type="non-terminal residue" evidence="2">
    <location>
        <position position="1"/>
    </location>
</feature>
<dbReference type="PROSITE" id="PS50234">
    <property type="entry name" value="VWFA"/>
    <property type="match status" value="1"/>
</dbReference>
<evidence type="ECO:0000259" key="1">
    <source>
        <dbReference type="PROSITE" id="PS50234"/>
    </source>
</evidence>
<dbReference type="OrthoDB" id="5348567at2"/>
<dbReference type="NCBIfam" id="TIGR01965">
    <property type="entry name" value="VCBS_repeat"/>
    <property type="match status" value="1"/>
</dbReference>
<dbReference type="InterPro" id="IPR002035">
    <property type="entry name" value="VWF_A"/>
</dbReference>
<organism evidence="2 3">
    <name type="scientific">Sulfurimonas crateris</name>
    <dbReference type="NCBI Taxonomy" id="2574727"/>
    <lineage>
        <taxon>Bacteria</taxon>
        <taxon>Pseudomonadati</taxon>
        <taxon>Campylobacterota</taxon>
        <taxon>Epsilonproteobacteria</taxon>
        <taxon>Campylobacterales</taxon>
        <taxon>Sulfurimonadaceae</taxon>
        <taxon>Sulfurimonas</taxon>
    </lineage>
</organism>
<dbReference type="InterPro" id="IPR010221">
    <property type="entry name" value="VCBS_dom"/>
</dbReference>